<keyword evidence="2 4" id="KW-0479">Metal-binding</keyword>
<name>A0AAE0K0E9_9PEZI</name>
<dbReference type="Pfam" id="PF00067">
    <property type="entry name" value="p450"/>
    <property type="match status" value="1"/>
</dbReference>
<evidence type="ECO:0000256" key="5">
    <source>
        <dbReference type="SAM" id="Phobius"/>
    </source>
</evidence>
<dbReference type="GO" id="GO:0005506">
    <property type="term" value="F:iron ion binding"/>
    <property type="evidence" value="ECO:0007669"/>
    <property type="project" value="InterPro"/>
</dbReference>
<dbReference type="PANTHER" id="PTHR24305:SF168">
    <property type="entry name" value="P450, PUTATIVE (EUROFUNG)-RELATED"/>
    <property type="match status" value="1"/>
</dbReference>
<dbReference type="GO" id="GO:0020037">
    <property type="term" value="F:heme binding"/>
    <property type="evidence" value="ECO:0007669"/>
    <property type="project" value="InterPro"/>
</dbReference>
<dbReference type="PRINTS" id="PR00463">
    <property type="entry name" value="EP450I"/>
</dbReference>
<comment type="cofactor">
    <cofactor evidence="4">
        <name>heme</name>
        <dbReference type="ChEBI" id="CHEBI:30413"/>
    </cofactor>
</comment>
<keyword evidence="5" id="KW-1133">Transmembrane helix</keyword>
<dbReference type="InterPro" id="IPR001128">
    <property type="entry name" value="Cyt_P450"/>
</dbReference>
<dbReference type="GO" id="GO:0016705">
    <property type="term" value="F:oxidoreductase activity, acting on paired donors, with incorporation or reduction of molecular oxygen"/>
    <property type="evidence" value="ECO:0007669"/>
    <property type="project" value="InterPro"/>
</dbReference>
<dbReference type="GO" id="GO:0004497">
    <property type="term" value="F:monooxygenase activity"/>
    <property type="evidence" value="ECO:0007669"/>
    <property type="project" value="InterPro"/>
</dbReference>
<keyword evidence="1 4" id="KW-0349">Heme</keyword>
<protein>
    <submittedName>
        <fullName evidence="6">Pisatin demethylase</fullName>
    </submittedName>
</protein>
<dbReference type="InterPro" id="IPR050121">
    <property type="entry name" value="Cytochrome_P450_monoxygenase"/>
</dbReference>
<evidence type="ECO:0000256" key="1">
    <source>
        <dbReference type="ARBA" id="ARBA00022617"/>
    </source>
</evidence>
<keyword evidence="5" id="KW-0812">Transmembrane</keyword>
<feature type="binding site" description="axial binding residue" evidence="4">
    <location>
        <position position="462"/>
    </location>
    <ligand>
        <name>heme</name>
        <dbReference type="ChEBI" id="CHEBI:30413"/>
    </ligand>
    <ligandPart>
        <name>Fe</name>
        <dbReference type="ChEBI" id="CHEBI:18248"/>
    </ligandPart>
</feature>
<evidence type="ECO:0000313" key="7">
    <source>
        <dbReference type="Proteomes" id="UP001285441"/>
    </source>
</evidence>
<dbReference type="PRINTS" id="PR00385">
    <property type="entry name" value="P450"/>
</dbReference>
<dbReference type="InterPro" id="IPR036396">
    <property type="entry name" value="Cyt_P450_sf"/>
</dbReference>
<sequence length="515" mass="58023">MPNIYHVTATQVNSFASANPRLLIATGIAVSLITWLVVSNIRQWLRLRHFPGPPIAGFSKWWLLRHELGGNMISDLADVTNKYGSFVRIAPNLVITDDPKFWKQHVLNVRTTYQRSNWYYGMRFDPKRDNILSTRDDALHNQLRSKMAAGYSGREVENLQPKLDQVVLAFMKLLENKYIAANKPFDLATKAQYFTMDAISQIAYGQPFGFLTKDADVYEYIHTLHTNIASVIWGSVYPWIIDVAGSPIFRGLVPSAKDVVGFGKIMGIVKETAAERFGPNKKVQKDMLGSFIAHGLNQTEAESEIILQILAGSDTTATAIRSTMLYAITNPRVVSSIRAELDAAGILTPTDTASDEQIISDAASRALPYMQAVIKEGLRIHPPIAPLMSKVVPPGGDNWNGVHFPAGTEVGYSGFSMMRRRDVFGEDADEFRPERWLDSEPEKIKEMEGTTDLIFGHGRWQCLGRSIAFIELNKVFVELFRRFEFTLVDPSHPWKSDNMGIFRQSDLWIRGYKRS</sequence>
<evidence type="ECO:0000313" key="6">
    <source>
        <dbReference type="EMBL" id="KAK3367701.1"/>
    </source>
</evidence>
<dbReference type="InterPro" id="IPR002401">
    <property type="entry name" value="Cyt_P450_E_grp-I"/>
</dbReference>
<dbReference type="Gene3D" id="1.10.630.10">
    <property type="entry name" value="Cytochrome P450"/>
    <property type="match status" value="1"/>
</dbReference>
<dbReference type="PANTHER" id="PTHR24305">
    <property type="entry name" value="CYTOCHROME P450"/>
    <property type="match status" value="1"/>
</dbReference>
<evidence type="ECO:0000256" key="2">
    <source>
        <dbReference type="ARBA" id="ARBA00022723"/>
    </source>
</evidence>
<dbReference type="Proteomes" id="UP001285441">
    <property type="component" value="Unassembled WGS sequence"/>
</dbReference>
<keyword evidence="3 4" id="KW-0408">Iron</keyword>
<evidence type="ECO:0000256" key="4">
    <source>
        <dbReference type="PIRSR" id="PIRSR602401-1"/>
    </source>
</evidence>
<dbReference type="SUPFAM" id="SSF48264">
    <property type="entry name" value="Cytochrome P450"/>
    <property type="match status" value="1"/>
</dbReference>
<reference evidence="6" key="2">
    <citation type="submission" date="2023-06" db="EMBL/GenBank/DDBJ databases">
        <authorList>
            <consortium name="Lawrence Berkeley National Laboratory"/>
            <person name="Haridas S."/>
            <person name="Hensen N."/>
            <person name="Bonometti L."/>
            <person name="Westerberg I."/>
            <person name="Brannstrom I.O."/>
            <person name="Guillou S."/>
            <person name="Cros-Aarteil S."/>
            <person name="Calhoun S."/>
            <person name="Kuo A."/>
            <person name="Mondo S."/>
            <person name="Pangilinan J."/>
            <person name="Riley R."/>
            <person name="LaButti K."/>
            <person name="Andreopoulos B."/>
            <person name="Lipzen A."/>
            <person name="Chen C."/>
            <person name="Yanf M."/>
            <person name="Daum C."/>
            <person name="Ng V."/>
            <person name="Clum A."/>
            <person name="Steindorff A."/>
            <person name="Ohm R."/>
            <person name="Martin F."/>
            <person name="Silar P."/>
            <person name="Natvig D."/>
            <person name="Lalanne C."/>
            <person name="Gautier V."/>
            <person name="Ament-velasquez S.L."/>
            <person name="Kruys A."/>
            <person name="Hutchinson M.I."/>
            <person name="Powell A.J."/>
            <person name="Barry K."/>
            <person name="Miller A.N."/>
            <person name="Grigoriev I.V."/>
            <person name="Debuchy R."/>
            <person name="Gladieux P."/>
            <person name="Thoren M.H."/>
            <person name="Johannesson H."/>
        </authorList>
    </citation>
    <scope>NUCLEOTIDE SEQUENCE</scope>
    <source>
        <strain evidence="6">CBS 232.78</strain>
    </source>
</reference>
<gene>
    <name evidence="6" type="ORF">B0H63DRAFT_423791</name>
</gene>
<keyword evidence="5" id="KW-0472">Membrane</keyword>
<dbReference type="EMBL" id="JAULSW010000011">
    <property type="protein sequence ID" value="KAK3367701.1"/>
    <property type="molecule type" value="Genomic_DNA"/>
</dbReference>
<keyword evidence="7" id="KW-1185">Reference proteome</keyword>
<evidence type="ECO:0000256" key="3">
    <source>
        <dbReference type="ARBA" id="ARBA00023004"/>
    </source>
</evidence>
<accession>A0AAE0K0E9</accession>
<comment type="caution">
    <text evidence="6">The sequence shown here is derived from an EMBL/GenBank/DDBJ whole genome shotgun (WGS) entry which is preliminary data.</text>
</comment>
<dbReference type="CDD" id="cd11060">
    <property type="entry name" value="CYP57A1-like"/>
    <property type="match status" value="1"/>
</dbReference>
<proteinExistence type="predicted"/>
<organism evidence="6 7">
    <name type="scientific">Podospora didyma</name>
    <dbReference type="NCBI Taxonomy" id="330526"/>
    <lineage>
        <taxon>Eukaryota</taxon>
        <taxon>Fungi</taxon>
        <taxon>Dikarya</taxon>
        <taxon>Ascomycota</taxon>
        <taxon>Pezizomycotina</taxon>
        <taxon>Sordariomycetes</taxon>
        <taxon>Sordariomycetidae</taxon>
        <taxon>Sordariales</taxon>
        <taxon>Podosporaceae</taxon>
        <taxon>Podospora</taxon>
    </lineage>
</organism>
<feature type="transmembrane region" description="Helical" evidence="5">
    <location>
        <begin position="20"/>
        <end position="38"/>
    </location>
</feature>
<dbReference type="AlphaFoldDB" id="A0AAE0K0E9"/>
<reference evidence="6" key="1">
    <citation type="journal article" date="2023" name="Mol. Phylogenet. Evol.">
        <title>Genome-scale phylogeny and comparative genomics of the fungal order Sordariales.</title>
        <authorList>
            <person name="Hensen N."/>
            <person name="Bonometti L."/>
            <person name="Westerberg I."/>
            <person name="Brannstrom I.O."/>
            <person name="Guillou S."/>
            <person name="Cros-Aarteil S."/>
            <person name="Calhoun S."/>
            <person name="Haridas S."/>
            <person name="Kuo A."/>
            <person name="Mondo S."/>
            <person name="Pangilinan J."/>
            <person name="Riley R."/>
            <person name="LaButti K."/>
            <person name="Andreopoulos B."/>
            <person name="Lipzen A."/>
            <person name="Chen C."/>
            <person name="Yan M."/>
            <person name="Daum C."/>
            <person name="Ng V."/>
            <person name="Clum A."/>
            <person name="Steindorff A."/>
            <person name="Ohm R.A."/>
            <person name="Martin F."/>
            <person name="Silar P."/>
            <person name="Natvig D.O."/>
            <person name="Lalanne C."/>
            <person name="Gautier V."/>
            <person name="Ament-Velasquez S.L."/>
            <person name="Kruys A."/>
            <person name="Hutchinson M.I."/>
            <person name="Powell A.J."/>
            <person name="Barry K."/>
            <person name="Miller A.N."/>
            <person name="Grigoriev I.V."/>
            <person name="Debuchy R."/>
            <person name="Gladieux P."/>
            <person name="Hiltunen Thoren M."/>
            <person name="Johannesson H."/>
        </authorList>
    </citation>
    <scope>NUCLEOTIDE SEQUENCE</scope>
    <source>
        <strain evidence="6">CBS 232.78</strain>
    </source>
</reference>